<dbReference type="RefSeq" id="WP_189993826.1">
    <property type="nucleotide sequence ID" value="NZ_BMZS01000011.1"/>
</dbReference>
<keyword evidence="4 7" id="KW-0521">NADP</keyword>
<protein>
    <recommendedName>
        <fullName evidence="7">Putative NAD(P)H nitroreductase</fullName>
        <ecNumber evidence="7">1.-.-.-</ecNumber>
    </recommendedName>
</protein>
<evidence type="ECO:0000256" key="4">
    <source>
        <dbReference type="ARBA" id="ARBA00022857"/>
    </source>
</evidence>
<evidence type="ECO:0000313" key="10">
    <source>
        <dbReference type="EMBL" id="GHD59768.1"/>
    </source>
</evidence>
<evidence type="ECO:0000256" key="3">
    <source>
        <dbReference type="ARBA" id="ARBA00022643"/>
    </source>
</evidence>
<proteinExistence type="inferred from homology"/>
<feature type="binding site" description="in other chain" evidence="8">
    <location>
        <begin position="10"/>
        <end position="12"/>
    </location>
    <ligand>
        <name>FMN</name>
        <dbReference type="ChEBI" id="CHEBI:58210"/>
        <note>ligand shared between dimeric partners</note>
    </ligand>
</feature>
<reference evidence="10" key="1">
    <citation type="journal article" date="2014" name="Int. J. Syst. Evol. Microbiol.">
        <title>Complete genome sequence of Corynebacterium casei LMG S-19264T (=DSM 44701T), isolated from a smear-ripened cheese.</title>
        <authorList>
            <consortium name="US DOE Joint Genome Institute (JGI-PGF)"/>
            <person name="Walter F."/>
            <person name="Albersmeier A."/>
            <person name="Kalinowski J."/>
            <person name="Ruckert C."/>
        </authorList>
    </citation>
    <scope>NUCLEOTIDE SEQUENCE</scope>
    <source>
        <strain evidence="10">KCTC 42651</strain>
    </source>
</reference>
<organism evidence="10 11">
    <name type="scientific">Thalassobaculum fulvum</name>
    <dbReference type="NCBI Taxonomy" id="1633335"/>
    <lineage>
        <taxon>Bacteria</taxon>
        <taxon>Pseudomonadati</taxon>
        <taxon>Pseudomonadota</taxon>
        <taxon>Alphaproteobacteria</taxon>
        <taxon>Rhodospirillales</taxon>
        <taxon>Thalassobaculaceae</taxon>
        <taxon>Thalassobaculum</taxon>
    </lineage>
</organism>
<evidence type="ECO:0000256" key="7">
    <source>
        <dbReference type="PIRNR" id="PIRNR000232"/>
    </source>
</evidence>
<dbReference type="CDD" id="cd02135">
    <property type="entry name" value="YdjA-like"/>
    <property type="match status" value="1"/>
</dbReference>
<dbReference type="GO" id="GO:0016491">
    <property type="term" value="F:oxidoreductase activity"/>
    <property type="evidence" value="ECO:0007669"/>
    <property type="project" value="UniProtKB-UniRule"/>
</dbReference>
<evidence type="ECO:0000256" key="6">
    <source>
        <dbReference type="ARBA" id="ARBA00023027"/>
    </source>
</evidence>
<accession>A0A919CSW7</accession>
<dbReference type="InterPro" id="IPR052530">
    <property type="entry name" value="NAD(P)H_nitroreductase"/>
</dbReference>
<dbReference type="EMBL" id="BMZS01000011">
    <property type="protein sequence ID" value="GHD59768.1"/>
    <property type="molecule type" value="Genomic_DNA"/>
</dbReference>
<keyword evidence="3 7" id="KW-0288">FMN</keyword>
<evidence type="ECO:0000256" key="1">
    <source>
        <dbReference type="ARBA" id="ARBA00007118"/>
    </source>
</evidence>
<evidence type="ECO:0000256" key="5">
    <source>
        <dbReference type="ARBA" id="ARBA00023002"/>
    </source>
</evidence>
<evidence type="ECO:0000259" key="9">
    <source>
        <dbReference type="Pfam" id="PF00881"/>
    </source>
</evidence>
<dbReference type="Gene3D" id="3.40.109.10">
    <property type="entry name" value="NADH Oxidase"/>
    <property type="match status" value="1"/>
</dbReference>
<dbReference type="PANTHER" id="PTHR43821:SF1">
    <property type="entry name" value="NAD(P)H NITROREDUCTASE YDJA-RELATED"/>
    <property type="match status" value="1"/>
</dbReference>
<keyword evidence="2 7" id="KW-0285">Flavoprotein</keyword>
<dbReference type="PANTHER" id="PTHR43821">
    <property type="entry name" value="NAD(P)H NITROREDUCTASE YDJA-RELATED"/>
    <property type="match status" value="1"/>
</dbReference>
<keyword evidence="6 7" id="KW-0520">NAD</keyword>
<feature type="binding site" evidence="8">
    <location>
        <position position="41"/>
    </location>
    <ligand>
        <name>FMN</name>
        <dbReference type="ChEBI" id="CHEBI:58210"/>
        <note>ligand shared between dimeric partners</note>
    </ligand>
</feature>
<feature type="binding site" evidence="8">
    <location>
        <position position="37"/>
    </location>
    <ligand>
        <name>FMN</name>
        <dbReference type="ChEBI" id="CHEBI:58210"/>
        <note>ligand shared between dimeric partners</note>
    </ligand>
</feature>
<dbReference type="PIRSF" id="PIRSF000232">
    <property type="entry name" value="YdjA"/>
    <property type="match status" value="1"/>
</dbReference>
<evidence type="ECO:0000256" key="2">
    <source>
        <dbReference type="ARBA" id="ARBA00022630"/>
    </source>
</evidence>
<feature type="domain" description="Nitroreductase" evidence="9">
    <location>
        <begin position="19"/>
        <end position="166"/>
    </location>
</feature>
<dbReference type="InterPro" id="IPR000415">
    <property type="entry name" value="Nitroreductase-like"/>
</dbReference>
<dbReference type="AlphaFoldDB" id="A0A919CSW7"/>
<dbReference type="EC" id="1.-.-.-" evidence="7"/>
<comment type="similarity">
    <text evidence="1 7">Belongs to the nitroreductase family.</text>
</comment>
<dbReference type="Proteomes" id="UP000630353">
    <property type="component" value="Unassembled WGS sequence"/>
</dbReference>
<dbReference type="Pfam" id="PF00881">
    <property type="entry name" value="Nitroreductase"/>
    <property type="match status" value="1"/>
</dbReference>
<gene>
    <name evidence="10" type="ORF">GCM10017083_44730</name>
</gene>
<feature type="binding site" description="in other chain" evidence="8">
    <location>
        <begin position="136"/>
        <end position="138"/>
    </location>
    <ligand>
        <name>FMN</name>
        <dbReference type="ChEBI" id="CHEBI:58210"/>
        <note>ligand shared between dimeric partners</note>
    </ligand>
</feature>
<keyword evidence="5 7" id="KW-0560">Oxidoreductase</keyword>
<dbReference type="InterPro" id="IPR026021">
    <property type="entry name" value="YdjA-like"/>
</dbReference>
<sequence length="192" mass="20910">MDTIDLLLTRRSVVAKDMGEPGPDDATLDKILGAGIRVPDHGKLGPWRIQVLRKAGQKALGEVLAKIYAADNPGAEERLVEAERLRPQRAPILLAVTARIDPHHPKIPVMEQQLSGGALCQNILVAAHASGFVAQWLTEWPAFHPEVRKALGHAPETEIIGFIYIGTPMTPPNERPRPTLEQVVSEWTGPAA</sequence>
<evidence type="ECO:0000256" key="8">
    <source>
        <dbReference type="PIRSR" id="PIRSR000232-1"/>
    </source>
</evidence>
<dbReference type="SUPFAM" id="SSF55469">
    <property type="entry name" value="FMN-dependent nitroreductase-like"/>
    <property type="match status" value="1"/>
</dbReference>
<dbReference type="InterPro" id="IPR029479">
    <property type="entry name" value="Nitroreductase"/>
</dbReference>
<keyword evidence="11" id="KW-1185">Reference proteome</keyword>
<reference evidence="10" key="2">
    <citation type="submission" date="2020-09" db="EMBL/GenBank/DDBJ databases">
        <authorList>
            <person name="Sun Q."/>
            <person name="Kim S."/>
        </authorList>
    </citation>
    <scope>NUCLEOTIDE SEQUENCE</scope>
    <source>
        <strain evidence="10">KCTC 42651</strain>
    </source>
</reference>
<comment type="cofactor">
    <cofactor evidence="8">
        <name>FMN</name>
        <dbReference type="ChEBI" id="CHEBI:58210"/>
    </cofactor>
    <text evidence="8">Binds 1 FMN per subunit.</text>
</comment>
<name>A0A919CSW7_9PROT</name>
<comment type="caution">
    <text evidence="10">The sequence shown here is derived from an EMBL/GenBank/DDBJ whole genome shotgun (WGS) entry which is preliminary data.</text>
</comment>
<evidence type="ECO:0000313" key="11">
    <source>
        <dbReference type="Proteomes" id="UP000630353"/>
    </source>
</evidence>